<gene>
    <name evidence="1" type="ORF">FNA46_23695</name>
</gene>
<keyword evidence="2" id="KW-1185">Reference proteome</keyword>
<name>A0A549SRL7_9HYPH</name>
<dbReference type="EMBL" id="VJMG01000083">
    <property type="protein sequence ID" value="TRL32270.1"/>
    <property type="molecule type" value="Genomic_DNA"/>
</dbReference>
<dbReference type="RefSeq" id="WP_143127691.1">
    <property type="nucleotide sequence ID" value="NZ_VJMG01000083.1"/>
</dbReference>
<dbReference type="Proteomes" id="UP000316801">
    <property type="component" value="Unassembled WGS sequence"/>
</dbReference>
<reference evidence="1 2" key="1">
    <citation type="submission" date="2019-07" db="EMBL/GenBank/DDBJ databases">
        <title>Ln-dependent methylotrophs.</title>
        <authorList>
            <person name="Tani A."/>
        </authorList>
    </citation>
    <scope>NUCLEOTIDE SEQUENCE [LARGE SCALE GENOMIC DNA]</scope>
    <source>
        <strain evidence="1 2">SM12</strain>
    </source>
</reference>
<organism evidence="1 2">
    <name type="scientific">Rhizobium straminoryzae</name>
    <dbReference type="NCBI Taxonomy" id="1387186"/>
    <lineage>
        <taxon>Bacteria</taxon>
        <taxon>Pseudomonadati</taxon>
        <taxon>Pseudomonadota</taxon>
        <taxon>Alphaproteobacteria</taxon>
        <taxon>Hyphomicrobiales</taxon>
        <taxon>Rhizobiaceae</taxon>
        <taxon>Rhizobium/Agrobacterium group</taxon>
        <taxon>Rhizobium</taxon>
    </lineage>
</organism>
<comment type="caution">
    <text evidence="1">The sequence shown here is derived from an EMBL/GenBank/DDBJ whole genome shotgun (WGS) entry which is preliminary data.</text>
</comment>
<sequence length="143" mass="14669">MGTSHLYVIGKRGLGVLFVRTAPLRVAMVSDETILKYEEAHPGVDGYAKVAASAKALLASRDGQPEGAIDQAQRAGIEALVAGGAVISDVDFSFLGEVTDSGWTINRMVNSPLEGALAALGPDAPASGDLFDAILSDSPNSAV</sequence>
<evidence type="ECO:0000313" key="2">
    <source>
        <dbReference type="Proteomes" id="UP000316801"/>
    </source>
</evidence>
<proteinExistence type="predicted"/>
<accession>A0A549SRL7</accession>
<dbReference type="AlphaFoldDB" id="A0A549SRL7"/>
<evidence type="ECO:0000313" key="1">
    <source>
        <dbReference type="EMBL" id="TRL32270.1"/>
    </source>
</evidence>
<protein>
    <submittedName>
        <fullName evidence="1">Uncharacterized protein</fullName>
    </submittedName>
</protein>